<sequence length="208" mass="23496">MKTKKAAYGKPQRLKFPADEAANKWLGYAFDAYYRADVGVAKGIQQEERNGRKLACAKGCSNCCKSHTTIPIFPLELLGLYWYVTNIMPAETRTRLKPQLANHVAGQPCPFLLEGACSVHPMRPLACRHFNVFGKTCVEGEDAFYTRREDVLTPLKVHQDGAYEAMLPFHGMVTPEQKQAAMQQHYVQQQARVLQEIDWAHLAARLES</sequence>
<dbReference type="Pfam" id="PF03692">
    <property type="entry name" value="CxxCxxCC"/>
    <property type="match status" value="1"/>
</dbReference>
<proteinExistence type="predicted"/>
<protein>
    <submittedName>
        <fullName evidence="1">Fe-S-cluster containining protein</fullName>
    </submittedName>
</protein>
<dbReference type="EMBL" id="FNQP01000014">
    <property type="protein sequence ID" value="SEA79923.1"/>
    <property type="molecule type" value="Genomic_DNA"/>
</dbReference>
<reference evidence="1 2" key="1">
    <citation type="submission" date="2016-10" db="EMBL/GenBank/DDBJ databases">
        <authorList>
            <person name="de Groot N.N."/>
        </authorList>
    </citation>
    <scope>NUCLEOTIDE SEQUENCE [LARGE SCALE GENOMIC DNA]</scope>
    <source>
        <strain evidence="1 2">DSM 21228</strain>
    </source>
</reference>
<evidence type="ECO:0000313" key="1">
    <source>
        <dbReference type="EMBL" id="SEA79923.1"/>
    </source>
</evidence>
<organism evidence="1 2">
    <name type="scientific">Thiothrix caldifontis</name>
    <dbReference type="NCBI Taxonomy" id="525918"/>
    <lineage>
        <taxon>Bacteria</taxon>
        <taxon>Pseudomonadati</taxon>
        <taxon>Pseudomonadota</taxon>
        <taxon>Gammaproteobacteria</taxon>
        <taxon>Thiotrichales</taxon>
        <taxon>Thiotrichaceae</taxon>
        <taxon>Thiothrix</taxon>
    </lineage>
</organism>
<dbReference type="RefSeq" id="WP_093069038.1">
    <property type="nucleotide sequence ID" value="NZ_FNQP01000014.1"/>
</dbReference>
<accession>A0A1H4E4J0</accession>
<gene>
    <name evidence="1" type="ORF">SAMN05660964_02458</name>
</gene>
<evidence type="ECO:0000313" key="2">
    <source>
        <dbReference type="Proteomes" id="UP000199397"/>
    </source>
</evidence>
<dbReference type="InterPro" id="IPR005358">
    <property type="entry name" value="Puta_zinc/iron-chelating_dom"/>
</dbReference>
<dbReference type="AlphaFoldDB" id="A0A1H4E4J0"/>
<dbReference type="Proteomes" id="UP000199397">
    <property type="component" value="Unassembled WGS sequence"/>
</dbReference>
<name>A0A1H4E4J0_9GAMM</name>
<keyword evidence="2" id="KW-1185">Reference proteome</keyword>
<dbReference type="STRING" id="525918.SAMN05660964_02458"/>
<dbReference type="OrthoDB" id="9806610at2"/>